<evidence type="ECO:0000256" key="4">
    <source>
        <dbReference type="ARBA" id="ARBA00023242"/>
    </source>
</evidence>
<dbReference type="InterPro" id="IPR036322">
    <property type="entry name" value="WD40_repeat_dom_sf"/>
</dbReference>
<dbReference type="PROSITE" id="PS50082">
    <property type="entry name" value="WD_REPEATS_2"/>
    <property type="match status" value="1"/>
</dbReference>
<dbReference type="SUPFAM" id="SSF50978">
    <property type="entry name" value="WD40 repeat-like"/>
    <property type="match status" value="1"/>
</dbReference>
<keyword evidence="3" id="KW-0677">Repeat</keyword>
<dbReference type="InParanoid" id="A0A3N4K820"/>
<dbReference type="STRING" id="1392247.A0A3N4K820"/>
<evidence type="ECO:0000256" key="5">
    <source>
        <dbReference type="PROSITE-ProRule" id="PRU00221"/>
    </source>
</evidence>
<organism evidence="7 8">
    <name type="scientific">Morchella conica CCBAS932</name>
    <dbReference type="NCBI Taxonomy" id="1392247"/>
    <lineage>
        <taxon>Eukaryota</taxon>
        <taxon>Fungi</taxon>
        <taxon>Dikarya</taxon>
        <taxon>Ascomycota</taxon>
        <taxon>Pezizomycotina</taxon>
        <taxon>Pezizomycetes</taxon>
        <taxon>Pezizales</taxon>
        <taxon>Morchellaceae</taxon>
        <taxon>Morchella</taxon>
    </lineage>
</organism>
<sequence length="443" mass="49998">MNLSLLDPFTLAQDYPESLSSELRSGHSTCLDGTVVLFDVETNGLARYLRGHVRQIQSLSWSQDGRYLASASQDFKVIVWDLSKNGEASARTVRFNAPVYCAELHPLNPNLFVCALFEDTPYLVDITDPIPKKYPFSSAPKRPTIPGAEEGEIDEKRAAADAKHLTTVAVFTVSGEHIITGTNKGWANIVSTRTRETIHSTRITSGCITYIRLTTSGRNMVVNSNDRVLRSIHIPDTLREGVNGNEIKLEVEHKFQDVVNRLLWNHCTFSGNGDYLTASTFKNHDIYIWERSMGSLVKILEGPKEELGTVEWHPTRPLVAAAGLESGKIFIWATSNPQRWSALAPDFRELEENIEYQEREDEFDIHPKEDVTKRRLHLENEDVDVRTIEPVRGELEDSWTMPVVLDLEDTESEEEVTVAGRRKSPAVEKEKRGGRARKRKVDG</sequence>
<evidence type="ECO:0000256" key="2">
    <source>
        <dbReference type="ARBA" id="ARBA00022574"/>
    </source>
</evidence>
<dbReference type="PROSITE" id="PS00678">
    <property type="entry name" value="WD_REPEATS_1"/>
    <property type="match status" value="1"/>
</dbReference>
<name>A0A3N4K820_9PEZI</name>
<comment type="subcellular location">
    <subcellularLocation>
        <location evidence="1">Nucleus</location>
    </subcellularLocation>
</comment>
<dbReference type="SMART" id="SM00320">
    <property type="entry name" value="WD40"/>
    <property type="match status" value="5"/>
</dbReference>
<keyword evidence="4" id="KW-0539">Nucleus</keyword>
<proteinExistence type="predicted"/>
<accession>A0A3N4K820</accession>
<dbReference type="GO" id="GO:0048188">
    <property type="term" value="C:Set1C/COMPASS complex"/>
    <property type="evidence" value="ECO:0007669"/>
    <property type="project" value="InterPro"/>
</dbReference>
<feature type="region of interest" description="Disordered" evidence="6">
    <location>
        <begin position="409"/>
        <end position="443"/>
    </location>
</feature>
<reference evidence="7 8" key="1">
    <citation type="journal article" date="2018" name="Nat. Ecol. Evol.">
        <title>Pezizomycetes genomes reveal the molecular basis of ectomycorrhizal truffle lifestyle.</title>
        <authorList>
            <person name="Murat C."/>
            <person name="Payen T."/>
            <person name="Noel B."/>
            <person name="Kuo A."/>
            <person name="Morin E."/>
            <person name="Chen J."/>
            <person name="Kohler A."/>
            <person name="Krizsan K."/>
            <person name="Balestrini R."/>
            <person name="Da Silva C."/>
            <person name="Montanini B."/>
            <person name="Hainaut M."/>
            <person name="Levati E."/>
            <person name="Barry K.W."/>
            <person name="Belfiori B."/>
            <person name="Cichocki N."/>
            <person name="Clum A."/>
            <person name="Dockter R.B."/>
            <person name="Fauchery L."/>
            <person name="Guy J."/>
            <person name="Iotti M."/>
            <person name="Le Tacon F."/>
            <person name="Lindquist E.A."/>
            <person name="Lipzen A."/>
            <person name="Malagnac F."/>
            <person name="Mello A."/>
            <person name="Molinier V."/>
            <person name="Miyauchi S."/>
            <person name="Poulain J."/>
            <person name="Riccioni C."/>
            <person name="Rubini A."/>
            <person name="Sitrit Y."/>
            <person name="Splivallo R."/>
            <person name="Traeger S."/>
            <person name="Wang M."/>
            <person name="Zifcakova L."/>
            <person name="Wipf D."/>
            <person name="Zambonelli A."/>
            <person name="Paolocci F."/>
            <person name="Nowrousian M."/>
            <person name="Ottonello S."/>
            <person name="Baldrian P."/>
            <person name="Spatafora J.W."/>
            <person name="Henrissat B."/>
            <person name="Nagy L.G."/>
            <person name="Aury J.M."/>
            <person name="Wincker P."/>
            <person name="Grigoriev I.V."/>
            <person name="Bonfante P."/>
            <person name="Martin F.M."/>
        </authorList>
    </citation>
    <scope>NUCLEOTIDE SEQUENCE [LARGE SCALE GENOMIC DNA]</scope>
    <source>
        <strain evidence="7 8">CCBAS932</strain>
    </source>
</reference>
<dbReference type="Gene3D" id="2.130.10.10">
    <property type="entry name" value="YVTN repeat-like/Quinoprotein amine dehydrogenase"/>
    <property type="match status" value="1"/>
</dbReference>
<dbReference type="FunCoup" id="A0A3N4K820">
    <property type="interactions" value="908"/>
</dbReference>
<dbReference type="InterPro" id="IPR001680">
    <property type="entry name" value="WD40_rpt"/>
</dbReference>
<evidence type="ECO:0000313" key="8">
    <source>
        <dbReference type="Proteomes" id="UP000277580"/>
    </source>
</evidence>
<gene>
    <name evidence="7" type="ORF">P167DRAFT_561143</name>
</gene>
<evidence type="ECO:0000313" key="7">
    <source>
        <dbReference type="EMBL" id="RPB06680.1"/>
    </source>
</evidence>
<dbReference type="EMBL" id="ML119238">
    <property type="protein sequence ID" value="RPB06680.1"/>
    <property type="molecule type" value="Genomic_DNA"/>
</dbReference>
<dbReference type="AlphaFoldDB" id="A0A3N4K820"/>
<protein>
    <submittedName>
        <fullName evidence="7">WD40 repeat-like protein</fullName>
    </submittedName>
</protein>
<evidence type="ECO:0000256" key="1">
    <source>
        <dbReference type="ARBA" id="ARBA00004123"/>
    </source>
</evidence>
<dbReference type="Proteomes" id="UP000277580">
    <property type="component" value="Unassembled WGS sequence"/>
</dbReference>
<evidence type="ECO:0000256" key="3">
    <source>
        <dbReference type="ARBA" id="ARBA00022737"/>
    </source>
</evidence>
<dbReference type="Pfam" id="PF00400">
    <property type="entry name" value="WD40"/>
    <property type="match status" value="1"/>
</dbReference>
<dbReference type="PANTHER" id="PTHR44040:SF1">
    <property type="entry name" value="RETINOBLASTOMA-BINDING PROTEIN 5"/>
    <property type="match status" value="1"/>
</dbReference>
<dbReference type="PANTHER" id="PTHR44040">
    <property type="entry name" value="RETINOBLASTOMA-BINDING PROTEIN 5"/>
    <property type="match status" value="1"/>
</dbReference>
<dbReference type="PROSITE" id="PS50294">
    <property type="entry name" value="WD_REPEATS_REGION"/>
    <property type="match status" value="1"/>
</dbReference>
<dbReference type="OrthoDB" id="196858at2759"/>
<dbReference type="InterPro" id="IPR037850">
    <property type="entry name" value="RBBP5/Swd1"/>
</dbReference>
<feature type="repeat" description="WD" evidence="5">
    <location>
        <begin position="49"/>
        <end position="90"/>
    </location>
</feature>
<keyword evidence="8" id="KW-1185">Reference proteome</keyword>
<evidence type="ECO:0000256" key="6">
    <source>
        <dbReference type="SAM" id="MobiDB-lite"/>
    </source>
</evidence>
<dbReference type="InterPro" id="IPR015943">
    <property type="entry name" value="WD40/YVTN_repeat-like_dom_sf"/>
</dbReference>
<dbReference type="InterPro" id="IPR019775">
    <property type="entry name" value="WD40_repeat_CS"/>
</dbReference>
<keyword evidence="2 5" id="KW-0853">WD repeat</keyword>
<feature type="compositionally biased region" description="Basic residues" evidence="6">
    <location>
        <begin position="434"/>
        <end position="443"/>
    </location>
</feature>